<dbReference type="AlphaFoldDB" id="A0A975JZ46"/>
<name>A0A975JZ46_9MYCO</name>
<dbReference type="EMBL" id="CP046600">
    <property type="protein sequence ID" value="QUR67268.1"/>
    <property type="molecule type" value="Genomic_DNA"/>
</dbReference>
<keyword evidence="3" id="KW-1185">Reference proteome</keyword>
<dbReference type="SUPFAM" id="SSF54427">
    <property type="entry name" value="NTF2-like"/>
    <property type="match status" value="1"/>
</dbReference>
<gene>
    <name evidence="2" type="ORF">F6B93_09300</name>
</gene>
<evidence type="ECO:0000313" key="3">
    <source>
        <dbReference type="Proteomes" id="UP000682202"/>
    </source>
</evidence>
<sequence>MQMDSSDGFVAGFAAYWDSPSPGRLSDHLHDDVLLVQPLSPPMRGLAAAQQEFTKILGWLPDLRGEVDRYSREGDVVFIEFRLIARFGNEVIQWPVVDRFLLRGDKAVERVSYFDSFPLLIKVLKHPSTWLGWLRSGAARPWRPKPPPTGTPG</sequence>
<dbReference type="Pfam" id="PF12680">
    <property type="entry name" value="SnoaL_2"/>
    <property type="match status" value="1"/>
</dbReference>
<dbReference type="Proteomes" id="UP000682202">
    <property type="component" value="Chromosome"/>
</dbReference>
<evidence type="ECO:0000259" key="1">
    <source>
        <dbReference type="Pfam" id="PF12680"/>
    </source>
</evidence>
<dbReference type="InterPro" id="IPR037401">
    <property type="entry name" value="SnoaL-like"/>
</dbReference>
<accession>A0A975JZ46</accession>
<dbReference type="InterPro" id="IPR032710">
    <property type="entry name" value="NTF2-like_dom_sf"/>
</dbReference>
<reference evidence="2" key="1">
    <citation type="submission" date="2019-12" db="EMBL/GenBank/DDBJ databases">
        <title>Mycobacterium spongiae sp. nov.</title>
        <authorList>
            <person name="Stinear T."/>
        </authorList>
    </citation>
    <scope>NUCLEOTIDE SEQUENCE</scope>
    <source>
        <strain evidence="2">FSD4b-SM</strain>
    </source>
</reference>
<proteinExistence type="predicted"/>
<dbReference type="KEGG" id="mspg:F6B93_09300"/>
<evidence type="ECO:0000313" key="2">
    <source>
        <dbReference type="EMBL" id="QUR67268.1"/>
    </source>
</evidence>
<dbReference type="Gene3D" id="3.10.450.50">
    <property type="match status" value="1"/>
</dbReference>
<protein>
    <submittedName>
        <fullName evidence="2">Nuclear transport factor 2 family protein</fullName>
    </submittedName>
</protein>
<feature type="domain" description="SnoaL-like" evidence="1">
    <location>
        <begin position="11"/>
        <end position="109"/>
    </location>
</feature>
<dbReference type="RefSeq" id="WP_211698838.1">
    <property type="nucleotide sequence ID" value="NZ_CP046600.1"/>
</dbReference>
<organism evidence="2 3">
    <name type="scientific">Mycobacterium spongiae</name>
    <dbReference type="NCBI Taxonomy" id="886343"/>
    <lineage>
        <taxon>Bacteria</taxon>
        <taxon>Bacillati</taxon>
        <taxon>Actinomycetota</taxon>
        <taxon>Actinomycetes</taxon>
        <taxon>Mycobacteriales</taxon>
        <taxon>Mycobacteriaceae</taxon>
        <taxon>Mycobacterium</taxon>
    </lineage>
</organism>